<keyword evidence="2 5" id="KW-0378">Hydrolase</keyword>
<dbReference type="PROSITE" id="PS00491">
    <property type="entry name" value="PROLINE_PEPTIDASE"/>
    <property type="match status" value="1"/>
</dbReference>
<evidence type="ECO:0000259" key="3">
    <source>
        <dbReference type="Pfam" id="PF00557"/>
    </source>
</evidence>
<dbReference type="PANTHER" id="PTHR46112:SF3">
    <property type="entry name" value="AMINOPEPTIDASE YPDF"/>
    <property type="match status" value="1"/>
</dbReference>
<dbReference type="Pfam" id="PF01321">
    <property type="entry name" value="Creatinase_N"/>
    <property type="match status" value="1"/>
</dbReference>
<feature type="domain" description="Creatinase N-terminal" evidence="4">
    <location>
        <begin position="4"/>
        <end position="128"/>
    </location>
</feature>
<dbReference type="Pfam" id="PF00557">
    <property type="entry name" value="Peptidase_M24"/>
    <property type="match status" value="1"/>
</dbReference>
<keyword evidence="1" id="KW-0479">Metal-binding</keyword>
<evidence type="ECO:0000256" key="2">
    <source>
        <dbReference type="ARBA" id="ARBA00022801"/>
    </source>
</evidence>
<dbReference type="InterPro" id="IPR001714">
    <property type="entry name" value="Pept_M24_MAP"/>
</dbReference>
<keyword evidence="6" id="KW-1185">Reference proteome</keyword>
<evidence type="ECO:0000259" key="4">
    <source>
        <dbReference type="Pfam" id="PF01321"/>
    </source>
</evidence>
<dbReference type="SUPFAM" id="SSF53092">
    <property type="entry name" value="Creatinase/prolidase N-terminal domain"/>
    <property type="match status" value="1"/>
</dbReference>
<keyword evidence="5" id="KW-0645">Protease</keyword>
<dbReference type="RefSeq" id="WP_307395452.1">
    <property type="nucleotide sequence ID" value="NZ_BAAADK010000003.1"/>
</dbReference>
<evidence type="ECO:0000313" key="5">
    <source>
        <dbReference type="EMBL" id="MDQ0166890.1"/>
    </source>
</evidence>
<dbReference type="EMBL" id="JAUSTY010000011">
    <property type="protein sequence ID" value="MDQ0166890.1"/>
    <property type="molecule type" value="Genomic_DNA"/>
</dbReference>
<dbReference type="InterPro" id="IPR000994">
    <property type="entry name" value="Pept_M24"/>
</dbReference>
<dbReference type="Gene3D" id="3.90.230.10">
    <property type="entry name" value="Creatinase/methionine aminopeptidase superfamily"/>
    <property type="match status" value="1"/>
</dbReference>
<dbReference type="Gene3D" id="3.40.350.10">
    <property type="entry name" value="Creatinase/prolidase N-terminal domain"/>
    <property type="match status" value="1"/>
</dbReference>
<accession>A0ABT9W216</accession>
<dbReference type="SUPFAM" id="SSF55920">
    <property type="entry name" value="Creatinase/aminopeptidase"/>
    <property type="match status" value="1"/>
</dbReference>
<proteinExistence type="predicted"/>
<dbReference type="InterPro" id="IPR050659">
    <property type="entry name" value="Peptidase_M24B"/>
</dbReference>
<sequence>MEQRINRLRALFDEHQVDGFLITSKSNRRYMTGFTGSAGVVLITKTEAVFITDFRYEEQAKEQAQGFEIVKHVEPIGEKIAEVLERLNVKRLAFEQDHVTFATYRGYQQRFSAELVPVSGAVEKLRMIKDEQEIQTIRHAVKIADETFTHILNFIKPGLTEIQVANELEFHMRSLGASTSSFDMIVASGARSALPHGVASDKVIEKGDFVTLDFGAVYQGYISDMTRTFAVGQPSDKLIEIYNICLEAQLQGVRNIKAGITGKQADDYCRDYITAKGYGEQFGHSTGHGIGLDVHEDPKLSKKGSDELLQPGMVVTVEPGIYLAGVGGVRIEDNIVIKETGNEILTQSTKELIIID</sequence>
<dbReference type="EC" id="3.4.11.9" evidence="5"/>
<evidence type="ECO:0000313" key="6">
    <source>
        <dbReference type="Proteomes" id="UP001235840"/>
    </source>
</evidence>
<evidence type="ECO:0000256" key="1">
    <source>
        <dbReference type="ARBA" id="ARBA00022723"/>
    </source>
</evidence>
<dbReference type="PANTHER" id="PTHR46112">
    <property type="entry name" value="AMINOPEPTIDASE"/>
    <property type="match status" value="1"/>
</dbReference>
<dbReference type="InterPro" id="IPR036005">
    <property type="entry name" value="Creatinase/aminopeptidase-like"/>
</dbReference>
<organism evidence="5 6">
    <name type="scientific">Caldalkalibacillus horti</name>
    <dbReference type="NCBI Taxonomy" id="77523"/>
    <lineage>
        <taxon>Bacteria</taxon>
        <taxon>Bacillati</taxon>
        <taxon>Bacillota</taxon>
        <taxon>Bacilli</taxon>
        <taxon>Bacillales</taxon>
        <taxon>Bacillaceae</taxon>
        <taxon>Caldalkalibacillus</taxon>
    </lineage>
</organism>
<dbReference type="CDD" id="cd01092">
    <property type="entry name" value="APP-like"/>
    <property type="match status" value="1"/>
</dbReference>
<protein>
    <submittedName>
        <fullName evidence="5">Xaa-Pro aminopeptidase</fullName>
        <ecNumber evidence="5">3.4.11.9</ecNumber>
    </submittedName>
</protein>
<comment type="caution">
    <text evidence="5">The sequence shown here is derived from an EMBL/GenBank/DDBJ whole genome shotgun (WGS) entry which is preliminary data.</text>
</comment>
<feature type="domain" description="Peptidase M24" evidence="3">
    <location>
        <begin position="136"/>
        <end position="339"/>
    </location>
</feature>
<gene>
    <name evidence="5" type="ORF">J2S11_002806</name>
</gene>
<dbReference type="Proteomes" id="UP001235840">
    <property type="component" value="Unassembled WGS sequence"/>
</dbReference>
<dbReference type="GO" id="GO:0004177">
    <property type="term" value="F:aminopeptidase activity"/>
    <property type="evidence" value="ECO:0007669"/>
    <property type="project" value="UniProtKB-KW"/>
</dbReference>
<keyword evidence="5" id="KW-0031">Aminopeptidase</keyword>
<reference evidence="5 6" key="1">
    <citation type="submission" date="2023-07" db="EMBL/GenBank/DDBJ databases">
        <title>Genomic Encyclopedia of Type Strains, Phase IV (KMG-IV): sequencing the most valuable type-strain genomes for metagenomic binning, comparative biology and taxonomic classification.</title>
        <authorList>
            <person name="Goeker M."/>
        </authorList>
    </citation>
    <scope>NUCLEOTIDE SEQUENCE [LARGE SCALE GENOMIC DNA]</scope>
    <source>
        <strain evidence="5 6">DSM 12751</strain>
    </source>
</reference>
<dbReference type="InterPro" id="IPR000587">
    <property type="entry name" value="Creatinase_N"/>
</dbReference>
<dbReference type="InterPro" id="IPR029149">
    <property type="entry name" value="Creatin/AminoP/Spt16_N"/>
</dbReference>
<dbReference type="PRINTS" id="PR00599">
    <property type="entry name" value="MAPEPTIDASE"/>
</dbReference>
<name>A0ABT9W216_9BACI</name>
<dbReference type="InterPro" id="IPR001131">
    <property type="entry name" value="Peptidase_M24B_aminopep-P_CS"/>
</dbReference>